<accession>A0ACC2SV38</accession>
<comment type="caution">
    <text evidence="1">The sequence shown here is derived from an EMBL/GenBank/DDBJ whole genome shotgun (WGS) entry which is preliminary data.</text>
</comment>
<name>A0ACC2SV38_9FUNG</name>
<organism evidence="1 2">
    <name type="scientific">Entomophthora muscae</name>
    <dbReference type="NCBI Taxonomy" id="34485"/>
    <lineage>
        <taxon>Eukaryota</taxon>
        <taxon>Fungi</taxon>
        <taxon>Fungi incertae sedis</taxon>
        <taxon>Zoopagomycota</taxon>
        <taxon>Entomophthoromycotina</taxon>
        <taxon>Entomophthoromycetes</taxon>
        <taxon>Entomophthorales</taxon>
        <taxon>Entomophthoraceae</taxon>
        <taxon>Entomophthora</taxon>
    </lineage>
</organism>
<gene>
    <name evidence="1" type="ORF">DSO57_1011569</name>
</gene>
<evidence type="ECO:0000313" key="2">
    <source>
        <dbReference type="Proteomes" id="UP001165960"/>
    </source>
</evidence>
<protein>
    <submittedName>
        <fullName evidence="1">Uncharacterized protein</fullName>
    </submittedName>
</protein>
<evidence type="ECO:0000313" key="1">
    <source>
        <dbReference type="EMBL" id="KAJ9066241.1"/>
    </source>
</evidence>
<dbReference type="Proteomes" id="UP001165960">
    <property type="component" value="Unassembled WGS sequence"/>
</dbReference>
<dbReference type="EMBL" id="QTSX02004300">
    <property type="protein sequence ID" value="KAJ9066241.1"/>
    <property type="molecule type" value="Genomic_DNA"/>
</dbReference>
<sequence>MSQEKQVTGVHFRAEFIPNNSKTHIYTGTWEPSEFPIKANVVFVHSYAEHITRYDGVFKRFASEGIKIHGFDQVGCGKTGERANDLGGALGLSRVLLDITDAIDRVHDPEVPLFLMGHSFGGACCLNYLAMGDRKALIHGTIALSPCLQVSDESRPFFPIQMLLDQMSSIFPTLKFPVHLDAKYLSRKIEEVRNYVADPNIFARSSLIQLRDVLYEGGAFMKSRYAKVQVSRLLIVHGTEDKISCPKASATTYQKLKENGKIPYLEFKPYDGGYHELLNDVCRDEVSADLMSWISKHI</sequence>
<reference evidence="1" key="1">
    <citation type="submission" date="2022-04" db="EMBL/GenBank/DDBJ databases">
        <title>Genome of the entomopathogenic fungus Entomophthora muscae.</title>
        <authorList>
            <person name="Elya C."/>
            <person name="Lovett B.R."/>
            <person name="Lee E."/>
            <person name="Macias A.M."/>
            <person name="Hajek A.E."/>
            <person name="De Bivort B.L."/>
            <person name="Kasson M.T."/>
            <person name="De Fine Licht H.H."/>
            <person name="Stajich J.E."/>
        </authorList>
    </citation>
    <scope>NUCLEOTIDE SEQUENCE</scope>
    <source>
        <strain evidence="1">Berkeley</strain>
    </source>
</reference>
<proteinExistence type="predicted"/>
<keyword evidence="2" id="KW-1185">Reference proteome</keyword>